<evidence type="ECO:0000256" key="1">
    <source>
        <dbReference type="ARBA" id="ARBA00004123"/>
    </source>
</evidence>
<dbReference type="PANTHER" id="PTHR13392">
    <property type="entry name" value="ATAXIN 1"/>
    <property type="match status" value="1"/>
</dbReference>
<keyword evidence="5" id="KW-0804">Transcription</keyword>
<dbReference type="InterPro" id="IPR003652">
    <property type="entry name" value="Ataxin_AXH_dom"/>
</dbReference>
<dbReference type="InterPro" id="IPR043404">
    <property type="entry name" value="ATAXIN1-like"/>
</dbReference>
<dbReference type="Proteomes" id="UP001345963">
    <property type="component" value="Unassembled WGS sequence"/>
</dbReference>
<dbReference type="PROSITE" id="PS51148">
    <property type="entry name" value="AXH"/>
    <property type="match status" value="1"/>
</dbReference>
<gene>
    <name evidence="9" type="ORF">ATANTOWER_022417</name>
</gene>
<dbReference type="EMBL" id="JAHUTI010078726">
    <property type="protein sequence ID" value="MED6256784.1"/>
    <property type="molecule type" value="Genomic_DNA"/>
</dbReference>
<keyword evidence="2" id="KW-0678">Repressor</keyword>
<comment type="caution">
    <text evidence="9">The sequence shown here is derived from an EMBL/GenBank/DDBJ whole genome shotgun (WGS) entry which is preliminary data.</text>
</comment>
<proteinExistence type="predicted"/>
<feature type="compositionally biased region" description="Polar residues" evidence="7">
    <location>
        <begin position="419"/>
        <end position="429"/>
    </location>
</feature>
<comment type="subcellular location">
    <subcellularLocation>
        <location evidence="1">Nucleus</location>
    </subcellularLocation>
</comment>
<feature type="region of interest" description="Disordered" evidence="7">
    <location>
        <begin position="397"/>
        <end position="454"/>
    </location>
</feature>
<keyword evidence="6" id="KW-0539">Nucleus</keyword>
<evidence type="ECO:0000256" key="7">
    <source>
        <dbReference type="SAM" id="MobiDB-lite"/>
    </source>
</evidence>
<keyword evidence="3" id="KW-0805">Transcription regulation</keyword>
<feature type="region of interest" description="Disordered" evidence="7">
    <location>
        <begin position="191"/>
        <end position="211"/>
    </location>
</feature>
<dbReference type="Pfam" id="PF08517">
    <property type="entry name" value="AXH"/>
    <property type="match status" value="1"/>
</dbReference>
<dbReference type="SUPFAM" id="SSF102031">
    <property type="entry name" value="AXH domain"/>
    <property type="match status" value="1"/>
</dbReference>
<feature type="domain" description="AXH" evidence="8">
    <location>
        <begin position="262"/>
        <end position="396"/>
    </location>
</feature>
<sequence>MSLTTSPALVPDKDSLPLKKRDQRVSSPQQQQRQQLQCDATNFKAPYPYRSHSDLKTKHMGLFRPVPRRVTALYQPWMQIHAPPRPKQNIPSAFREHHGWAEWREFCPLPPVWDFSHQYQLQNHLSGTRSLQSGHPHYFSSFSANPNPEGMDRGGGGWEQLKTLKDRTCGTQKGPYARRGERRTDELLRAGKGGTYLPHSTHEDTPLKQNSSFKSTKAISVSGQSLIRVSLDNVNGTCTSITGDRPRSPVFPSSTHTSFSPTSHNHFPWLLPHFVAGSLIELRDGRLRRVENLQTEDFLLGSLACPDLRLSCCTVQSISPSASASSSSVSRLLILLHEQQSQELVDVYVEYPFFVRGEGWSSCSPQRTALLCGLQCRQLSVGDVCLALTPVSAPDPLLSDSLGPKTAPKKSEDRYDSPKANTALCSQAQPELKELTGEQRMETKVSRRRHYSAP</sequence>
<evidence type="ECO:0000259" key="8">
    <source>
        <dbReference type="PROSITE" id="PS51148"/>
    </source>
</evidence>
<evidence type="ECO:0000313" key="10">
    <source>
        <dbReference type="Proteomes" id="UP001345963"/>
    </source>
</evidence>
<evidence type="ECO:0000313" key="9">
    <source>
        <dbReference type="EMBL" id="MED6256784.1"/>
    </source>
</evidence>
<dbReference type="PANTHER" id="PTHR13392:SF14">
    <property type="entry name" value="ATAXIN-1-LIKE"/>
    <property type="match status" value="1"/>
</dbReference>
<dbReference type="InterPro" id="IPR036096">
    <property type="entry name" value="Ataxin_AXH_dom_sf"/>
</dbReference>
<feature type="compositionally biased region" description="Basic and acidic residues" evidence="7">
    <location>
        <begin position="431"/>
        <end position="445"/>
    </location>
</feature>
<feature type="region of interest" description="Disordered" evidence="7">
    <location>
        <begin position="1"/>
        <end position="52"/>
    </location>
</feature>
<accession>A0ABU7C4L5</accession>
<name>A0ABU7C4L5_9TELE</name>
<keyword evidence="4" id="KW-0238">DNA-binding</keyword>
<reference evidence="9 10" key="1">
    <citation type="submission" date="2021-07" db="EMBL/GenBank/DDBJ databases">
        <authorList>
            <person name="Palmer J.M."/>
        </authorList>
    </citation>
    <scope>NUCLEOTIDE SEQUENCE [LARGE SCALE GENOMIC DNA]</scope>
    <source>
        <strain evidence="9 10">AT_MEX2019</strain>
        <tissue evidence="9">Muscle</tissue>
    </source>
</reference>
<evidence type="ECO:0000256" key="5">
    <source>
        <dbReference type="ARBA" id="ARBA00023163"/>
    </source>
</evidence>
<feature type="compositionally biased region" description="Basic and acidic residues" evidence="7">
    <location>
        <begin position="11"/>
        <end position="24"/>
    </location>
</feature>
<feature type="region of interest" description="Disordered" evidence="7">
    <location>
        <begin position="136"/>
        <end position="156"/>
    </location>
</feature>
<keyword evidence="10" id="KW-1185">Reference proteome</keyword>
<evidence type="ECO:0000256" key="3">
    <source>
        <dbReference type="ARBA" id="ARBA00023015"/>
    </source>
</evidence>
<evidence type="ECO:0000256" key="6">
    <source>
        <dbReference type="ARBA" id="ARBA00023242"/>
    </source>
</evidence>
<evidence type="ECO:0000256" key="2">
    <source>
        <dbReference type="ARBA" id="ARBA00022491"/>
    </source>
</evidence>
<evidence type="ECO:0000256" key="4">
    <source>
        <dbReference type="ARBA" id="ARBA00023125"/>
    </source>
</evidence>
<protein>
    <recommendedName>
        <fullName evidence="8">AXH domain-containing protein</fullName>
    </recommendedName>
</protein>
<organism evidence="9 10">
    <name type="scientific">Ataeniobius toweri</name>
    <dbReference type="NCBI Taxonomy" id="208326"/>
    <lineage>
        <taxon>Eukaryota</taxon>
        <taxon>Metazoa</taxon>
        <taxon>Chordata</taxon>
        <taxon>Craniata</taxon>
        <taxon>Vertebrata</taxon>
        <taxon>Euteleostomi</taxon>
        <taxon>Actinopterygii</taxon>
        <taxon>Neopterygii</taxon>
        <taxon>Teleostei</taxon>
        <taxon>Neoteleostei</taxon>
        <taxon>Acanthomorphata</taxon>
        <taxon>Ovalentaria</taxon>
        <taxon>Atherinomorphae</taxon>
        <taxon>Cyprinodontiformes</taxon>
        <taxon>Goodeidae</taxon>
        <taxon>Ataeniobius</taxon>
    </lineage>
</organism>
<dbReference type="SMART" id="SM00536">
    <property type="entry name" value="AXH"/>
    <property type="match status" value="1"/>
</dbReference>